<protein>
    <submittedName>
        <fullName evidence="1">Uncharacterized protein</fullName>
    </submittedName>
</protein>
<organism evidence="1 2">
    <name type="scientific">Rubus argutus</name>
    <name type="common">Southern blackberry</name>
    <dbReference type="NCBI Taxonomy" id="59490"/>
    <lineage>
        <taxon>Eukaryota</taxon>
        <taxon>Viridiplantae</taxon>
        <taxon>Streptophyta</taxon>
        <taxon>Embryophyta</taxon>
        <taxon>Tracheophyta</taxon>
        <taxon>Spermatophyta</taxon>
        <taxon>Magnoliopsida</taxon>
        <taxon>eudicotyledons</taxon>
        <taxon>Gunneridae</taxon>
        <taxon>Pentapetalae</taxon>
        <taxon>rosids</taxon>
        <taxon>fabids</taxon>
        <taxon>Rosales</taxon>
        <taxon>Rosaceae</taxon>
        <taxon>Rosoideae</taxon>
        <taxon>Rosoideae incertae sedis</taxon>
        <taxon>Rubus</taxon>
    </lineage>
</organism>
<dbReference type="AlphaFoldDB" id="A0AAW1VTT9"/>
<sequence>MANWLELKLDPAEAMLLKKAVRAIAQVALLTSITRTSGSRFRTQRPTSASLQEFSLSLYADDFVDDGIRYELENDDGIIIHSSTLPVTEFEGQVDLSVLDFSQYPMSIGLSSDLFVRVIHELELYGSTIRAVVSENEVVFLVVNHELRFQREPGRCEIQSDANEYPFVLKFDLQHKSAFLNAAVLSEMVWIRKTTENLTVLDCPIDHLGNLLFKFLMMDDEVYPI</sequence>
<keyword evidence="2" id="KW-1185">Reference proteome</keyword>
<name>A0AAW1VTT9_RUBAR</name>
<comment type="caution">
    <text evidence="1">The sequence shown here is derived from an EMBL/GenBank/DDBJ whole genome shotgun (WGS) entry which is preliminary data.</text>
</comment>
<reference evidence="1 2" key="1">
    <citation type="journal article" date="2023" name="G3 (Bethesda)">
        <title>A chromosome-length genome assembly and annotation of blackberry (Rubus argutus, cv. 'Hillquist').</title>
        <authorList>
            <person name="Bruna T."/>
            <person name="Aryal R."/>
            <person name="Dudchenko O."/>
            <person name="Sargent D.J."/>
            <person name="Mead D."/>
            <person name="Buti M."/>
            <person name="Cavallini A."/>
            <person name="Hytonen T."/>
            <person name="Andres J."/>
            <person name="Pham M."/>
            <person name="Weisz D."/>
            <person name="Mascagni F."/>
            <person name="Usai G."/>
            <person name="Natali L."/>
            <person name="Bassil N."/>
            <person name="Fernandez G.E."/>
            <person name="Lomsadze A."/>
            <person name="Armour M."/>
            <person name="Olukolu B."/>
            <person name="Poorten T."/>
            <person name="Britton C."/>
            <person name="Davik J."/>
            <person name="Ashrafi H."/>
            <person name="Aiden E.L."/>
            <person name="Borodovsky M."/>
            <person name="Worthington M."/>
        </authorList>
    </citation>
    <scope>NUCLEOTIDE SEQUENCE [LARGE SCALE GENOMIC DNA]</scope>
    <source>
        <strain evidence="1">PI 553951</strain>
    </source>
</reference>
<dbReference type="Gene3D" id="3.70.10.10">
    <property type="match status" value="1"/>
</dbReference>
<accession>A0AAW1VTT9</accession>
<proteinExistence type="predicted"/>
<evidence type="ECO:0000313" key="2">
    <source>
        <dbReference type="Proteomes" id="UP001457282"/>
    </source>
</evidence>
<gene>
    <name evidence="1" type="ORF">M0R45_034465</name>
</gene>
<evidence type="ECO:0000313" key="1">
    <source>
        <dbReference type="EMBL" id="KAK9910506.1"/>
    </source>
</evidence>
<dbReference type="Proteomes" id="UP001457282">
    <property type="component" value="Unassembled WGS sequence"/>
</dbReference>
<dbReference type="EMBL" id="JBEDUW010000007">
    <property type="protein sequence ID" value="KAK9910506.1"/>
    <property type="molecule type" value="Genomic_DNA"/>
</dbReference>